<dbReference type="Pfam" id="PF10160">
    <property type="entry name" value="Tmemb_40"/>
    <property type="match status" value="1"/>
</dbReference>
<dbReference type="AlphaFoldDB" id="A0AAV8SKC8"/>
<dbReference type="EMBL" id="JAIWQS010000010">
    <property type="protein sequence ID" value="KAJ8752736.1"/>
    <property type="molecule type" value="Genomic_DNA"/>
</dbReference>
<dbReference type="InterPro" id="IPR018781">
    <property type="entry name" value="TPRA1/CAND2/CAND8"/>
</dbReference>
<feature type="transmembrane region" description="Helical" evidence="6">
    <location>
        <begin position="247"/>
        <end position="270"/>
    </location>
</feature>
<dbReference type="Proteomes" id="UP001159364">
    <property type="component" value="Linkage Group LG10"/>
</dbReference>
<protein>
    <recommendedName>
        <fullName evidence="9">Transmembrane protein adipocyte-associated 1</fullName>
    </recommendedName>
</protein>
<dbReference type="GO" id="GO:0004930">
    <property type="term" value="F:G protein-coupled receptor activity"/>
    <property type="evidence" value="ECO:0007669"/>
    <property type="project" value="TreeGrafter"/>
</dbReference>
<keyword evidence="8" id="KW-1185">Reference proteome</keyword>
<evidence type="ECO:0000313" key="8">
    <source>
        <dbReference type="Proteomes" id="UP001159364"/>
    </source>
</evidence>
<evidence type="ECO:0000256" key="6">
    <source>
        <dbReference type="SAM" id="Phobius"/>
    </source>
</evidence>
<evidence type="ECO:0000313" key="7">
    <source>
        <dbReference type="EMBL" id="KAJ8752736.1"/>
    </source>
</evidence>
<evidence type="ECO:0000256" key="5">
    <source>
        <dbReference type="ARBA" id="ARBA00023136"/>
    </source>
</evidence>
<keyword evidence="5 6" id="KW-0472">Membrane</keyword>
<proteinExistence type="inferred from homology"/>
<comment type="similarity">
    <text evidence="2">Belongs to the UPF0359 family.</text>
</comment>
<feature type="transmembrane region" description="Helical" evidence="6">
    <location>
        <begin position="276"/>
        <end position="300"/>
    </location>
</feature>
<evidence type="ECO:0000256" key="3">
    <source>
        <dbReference type="ARBA" id="ARBA00022692"/>
    </source>
</evidence>
<feature type="transmembrane region" description="Helical" evidence="6">
    <location>
        <begin position="171"/>
        <end position="192"/>
    </location>
</feature>
<accession>A0AAV8SKC8</accession>
<gene>
    <name evidence="7" type="ORF">K2173_007046</name>
</gene>
<dbReference type="PANTHER" id="PTHR15876">
    <property type="entry name" value="TRANSMEMBRANE PROTEIN ADIPOCYTE-ASSOCIATED 1"/>
    <property type="match status" value="1"/>
</dbReference>
<feature type="transmembrane region" description="Helical" evidence="6">
    <location>
        <begin position="106"/>
        <end position="126"/>
    </location>
</feature>
<keyword evidence="4 6" id="KW-1133">Transmembrane helix</keyword>
<name>A0AAV8SKC8_9ROSI</name>
<organism evidence="7 8">
    <name type="scientific">Erythroxylum novogranatense</name>
    <dbReference type="NCBI Taxonomy" id="1862640"/>
    <lineage>
        <taxon>Eukaryota</taxon>
        <taxon>Viridiplantae</taxon>
        <taxon>Streptophyta</taxon>
        <taxon>Embryophyta</taxon>
        <taxon>Tracheophyta</taxon>
        <taxon>Spermatophyta</taxon>
        <taxon>Magnoliopsida</taxon>
        <taxon>eudicotyledons</taxon>
        <taxon>Gunneridae</taxon>
        <taxon>Pentapetalae</taxon>
        <taxon>rosids</taxon>
        <taxon>fabids</taxon>
        <taxon>Malpighiales</taxon>
        <taxon>Erythroxylaceae</taxon>
        <taxon>Erythroxylum</taxon>
    </lineage>
</organism>
<comment type="subcellular location">
    <subcellularLocation>
        <location evidence="1">Membrane</location>
        <topology evidence="1">Multi-pass membrane protein</topology>
    </subcellularLocation>
</comment>
<keyword evidence="3 6" id="KW-0812">Transmembrane</keyword>
<evidence type="ECO:0000256" key="2">
    <source>
        <dbReference type="ARBA" id="ARBA00010125"/>
    </source>
</evidence>
<comment type="caution">
    <text evidence="7">The sequence shown here is derived from an EMBL/GenBank/DDBJ whole genome shotgun (WGS) entry which is preliminary data.</text>
</comment>
<feature type="transmembrane region" description="Helical" evidence="6">
    <location>
        <begin position="212"/>
        <end position="235"/>
    </location>
</feature>
<evidence type="ECO:0000256" key="1">
    <source>
        <dbReference type="ARBA" id="ARBA00004141"/>
    </source>
</evidence>
<dbReference type="PANTHER" id="PTHR15876:SF10">
    <property type="entry name" value="TRANSMEMBRANE PROTEIN ADIPOCYTE-ASSOCIATED 1"/>
    <property type="match status" value="1"/>
</dbReference>
<evidence type="ECO:0000256" key="4">
    <source>
        <dbReference type="ARBA" id="ARBA00022989"/>
    </source>
</evidence>
<reference evidence="7 8" key="1">
    <citation type="submission" date="2021-09" db="EMBL/GenBank/DDBJ databases">
        <title>Genomic insights and catalytic innovation underlie evolution of tropane alkaloids biosynthesis.</title>
        <authorList>
            <person name="Wang Y.-J."/>
            <person name="Tian T."/>
            <person name="Huang J.-P."/>
            <person name="Huang S.-X."/>
        </authorList>
    </citation>
    <scope>NUCLEOTIDE SEQUENCE [LARGE SCALE GENOMIC DNA]</scope>
    <source>
        <strain evidence="7">KIB-2018</strain>
        <tissue evidence="7">Leaf</tissue>
    </source>
</reference>
<evidence type="ECO:0008006" key="9">
    <source>
        <dbReference type="Google" id="ProtNLM"/>
    </source>
</evidence>
<feature type="transmembrane region" description="Helical" evidence="6">
    <location>
        <begin position="66"/>
        <end position="86"/>
    </location>
</feature>
<feature type="transmembrane region" description="Helical" evidence="6">
    <location>
        <begin position="138"/>
        <end position="159"/>
    </location>
</feature>
<sequence length="329" mass="37154">MMQLQPSKRRLPYSILISSPPEMNLLTSIPNVSYSSLPPKVSAPPGGNRQSSSPLSGGGGGEKCHLVWYEIVLVAAAVLFLLYLAINAKRNVRKLWSGRSFIMISYYALLWLASVLNLAWCSLQAWQCTPGKEIAWNLLSLFTASSMVFMEISILAFLLQDNYSSRLEALARTFVVSGVVVVVDILFKAVYVFGFGVPLFIDGVDGTQRMKWGFWIIHKLLLAGVYGYILFVHFTKWRENLPLRPAFYNYVTVMFILNAVALFACGFAGIGVSIGIWLYIFTVICYHCFYLPIVYVAFLADLFQEEDFLLENAYYSEMKDAGFFDVEWD</sequence>
<dbReference type="GO" id="GO:0005886">
    <property type="term" value="C:plasma membrane"/>
    <property type="evidence" value="ECO:0007669"/>
    <property type="project" value="TreeGrafter"/>
</dbReference>